<accession>A0A1L5PUP4</accession>
<dbReference type="Proteomes" id="UP000185146">
    <property type="component" value="Chromosome"/>
</dbReference>
<name>A0A1L5PUP4_PSEPU</name>
<reference evidence="1 2" key="1">
    <citation type="submission" date="2016-12" db="EMBL/GenBank/DDBJ databases">
        <title>Draft Genome Sequence of Mercury Resistant Pseudomonas DRA525.</title>
        <authorList>
            <person name="Drace K.M."/>
        </authorList>
    </citation>
    <scope>NUCLEOTIDE SEQUENCE [LARGE SCALE GENOMIC DNA]</scope>
    <source>
        <strain evidence="1 2">DRA525</strain>
    </source>
</reference>
<evidence type="ECO:0000313" key="1">
    <source>
        <dbReference type="EMBL" id="APO83756.1"/>
    </source>
</evidence>
<protein>
    <recommendedName>
        <fullName evidence="3">DUF4265 domain-containing protein</fullName>
    </recommendedName>
</protein>
<proteinExistence type="predicted"/>
<gene>
    <name evidence="1" type="ORF">BL240_20880</name>
</gene>
<evidence type="ECO:0008006" key="3">
    <source>
        <dbReference type="Google" id="ProtNLM"/>
    </source>
</evidence>
<evidence type="ECO:0000313" key="2">
    <source>
        <dbReference type="Proteomes" id="UP000185146"/>
    </source>
</evidence>
<dbReference type="Pfam" id="PF14085">
    <property type="entry name" value="DUF4265"/>
    <property type="match status" value="1"/>
</dbReference>
<sequence length="171" mass="19158">MAWHCGWCCARHAAEAGYRMNDAYKKVLFRLEQDENGYPPASVEGLWAKAVEGGYAVDNIPFHVYGIAPGDVIGTREEAGETWFAELRHSSGSSVFRVIVKPPETLDQVRAAVHDFGCNCETEQAVKMLAVEVPPQRSLDTLLYYLLTQREAGLLDFEEGVLRHAIPEEFR</sequence>
<organism evidence="1 2">
    <name type="scientific">Pseudomonas putida</name>
    <name type="common">Arthrobacter siderocapsulatus</name>
    <dbReference type="NCBI Taxonomy" id="303"/>
    <lineage>
        <taxon>Bacteria</taxon>
        <taxon>Pseudomonadati</taxon>
        <taxon>Pseudomonadota</taxon>
        <taxon>Gammaproteobacteria</taxon>
        <taxon>Pseudomonadales</taxon>
        <taxon>Pseudomonadaceae</taxon>
        <taxon>Pseudomonas</taxon>
    </lineage>
</organism>
<dbReference type="InterPro" id="IPR025361">
    <property type="entry name" value="DUF4265"/>
</dbReference>
<dbReference type="AlphaFoldDB" id="A0A1L5PUP4"/>
<dbReference type="EMBL" id="CP018743">
    <property type="protein sequence ID" value="APO83756.1"/>
    <property type="molecule type" value="Genomic_DNA"/>
</dbReference>